<accession>A0A8I1K9S8</accession>
<dbReference type="Proteomes" id="UP000658390">
    <property type="component" value="Unassembled WGS sequence"/>
</dbReference>
<reference evidence="1" key="1">
    <citation type="submission" date="2020-12" db="EMBL/GenBank/DDBJ databases">
        <title>Antibiotic resistance and phylogeny of Pseudomonas spp. isolated over three decades from chicken meat in the Norwegian food chain.</title>
        <authorList>
            <person name="Moen B."/>
        </authorList>
    </citation>
    <scope>NUCLEOTIDE SEQUENCE</scope>
    <source>
        <strain evidence="1">MF6762</strain>
    </source>
</reference>
<dbReference type="EMBL" id="JAEKCZ010000025">
    <property type="protein sequence ID" value="MBJ2259096.1"/>
    <property type="molecule type" value="Genomic_DNA"/>
</dbReference>
<comment type="caution">
    <text evidence="1">The sequence shown here is derived from an EMBL/GenBank/DDBJ whole genome shotgun (WGS) entry which is preliminary data.</text>
</comment>
<evidence type="ECO:0000313" key="1">
    <source>
        <dbReference type="EMBL" id="MBJ2259096.1"/>
    </source>
</evidence>
<sequence length="87" mass="10189">MKRNKDLIIELLGLWINAREIRQLTANDLFTLTNRNALGPYRLDEIQHHIRLMNDIGLIEYSYTTAGDIVKRVTWAGYDYYEAALTM</sequence>
<gene>
    <name evidence="1" type="ORF">JFT45_21585</name>
</gene>
<evidence type="ECO:0000313" key="2">
    <source>
        <dbReference type="Proteomes" id="UP000658390"/>
    </source>
</evidence>
<evidence type="ECO:0008006" key="3">
    <source>
        <dbReference type="Google" id="ProtNLM"/>
    </source>
</evidence>
<dbReference type="RefSeq" id="WP_198822810.1">
    <property type="nucleotide sequence ID" value="NZ_JAEKCZ010000025.1"/>
</dbReference>
<organism evidence="1 2">
    <name type="scientific">Pseudomonas psychrophila</name>
    <dbReference type="NCBI Taxonomy" id="122355"/>
    <lineage>
        <taxon>Bacteria</taxon>
        <taxon>Pseudomonadati</taxon>
        <taxon>Pseudomonadota</taxon>
        <taxon>Gammaproteobacteria</taxon>
        <taxon>Pseudomonadales</taxon>
        <taxon>Pseudomonadaceae</taxon>
        <taxon>Pseudomonas</taxon>
    </lineage>
</organism>
<protein>
    <recommendedName>
        <fullName evidence="3">DUF2513 domain-containing protein</fullName>
    </recommendedName>
</protein>
<proteinExistence type="predicted"/>
<dbReference type="AlphaFoldDB" id="A0A8I1K9S8"/>
<name>A0A8I1K9S8_9PSED</name>